<reference evidence="11" key="1">
    <citation type="submission" date="2020-05" db="EMBL/GenBank/DDBJ databases">
        <authorList>
            <person name="Chiriac C."/>
            <person name="Salcher M."/>
            <person name="Ghai R."/>
            <person name="Kavagutti S V."/>
        </authorList>
    </citation>
    <scope>NUCLEOTIDE SEQUENCE</scope>
</reference>
<dbReference type="InterPro" id="IPR003374">
    <property type="entry name" value="ApbE-like_sf"/>
</dbReference>
<dbReference type="SUPFAM" id="SSF143631">
    <property type="entry name" value="ApbE-like"/>
    <property type="match status" value="1"/>
</dbReference>
<evidence type="ECO:0000256" key="5">
    <source>
        <dbReference type="ARBA" id="ARBA00022679"/>
    </source>
</evidence>
<evidence type="ECO:0000256" key="8">
    <source>
        <dbReference type="ARBA" id="ARBA00022842"/>
    </source>
</evidence>
<organism evidence="11">
    <name type="scientific">freshwater metagenome</name>
    <dbReference type="NCBI Taxonomy" id="449393"/>
    <lineage>
        <taxon>unclassified sequences</taxon>
        <taxon>metagenomes</taxon>
        <taxon>ecological metagenomes</taxon>
    </lineage>
</organism>
<dbReference type="GO" id="GO:0016740">
    <property type="term" value="F:transferase activity"/>
    <property type="evidence" value="ECO:0007669"/>
    <property type="project" value="UniProtKB-KW"/>
</dbReference>
<dbReference type="GO" id="GO:0046872">
    <property type="term" value="F:metal ion binding"/>
    <property type="evidence" value="ECO:0007669"/>
    <property type="project" value="UniProtKB-KW"/>
</dbReference>
<dbReference type="PANTHER" id="PTHR30040:SF2">
    <property type="entry name" value="FAD:PROTEIN FMN TRANSFERASE"/>
    <property type="match status" value="1"/>
</dbReference>
<dbReference type="EMBL" id="CAEZYH010000035">
    <property type="protein sequence ID" value="CAB4720142.1"/>
    <property type="molecule type" value="Genomic_DNA"/>
</dbReference>
<keyword evidence="4" id="KW-0285">Flavoprotein</keyword>
<evidence type="ECO:0000256" key="7">
    <source>
        <dbReference type="ARBA" id="ARBA00022827"/>
    </source>
</evidence>
<evidence type="ECO:0000256" key="10">
    <source>
        <dbReference type="ARBA" id="ARBA00048540"/>
    </source>
</evidence>
<keyword evidence="7" id="KW-0274">FAD</keyword>
<protein>
    <recommendedName>
        <fullName evidence="3">FAD:protein FMN transferase</fullName>
        <ecNumber evidence="2">2.7.1.180</ecNumber>
    </recommendedName>
    <alternativeName>
        <fullName evidence="9">Flavin transferase</fullName>
    </alternativeName>
</protein>
<evidence type="ECO:0000256" key="2">
    <source>
        <dbReference type="ARBA" id="ARBA00011955"/>
    </source>
</evidence>
<evidence type="ECO:0000256" key="6">
    <source>
        <dbReference type="ARBA" id="ARBA00022723"/>
    </source>
</evidence>
<accession>A0A6J6RAG6</accession>
<evidence type="ECO:0000256" key="9">
    <source>
        <dbReference type="ARBA" id="ARBA00031306"/>
    </source>
</evidence>
<dbReference type="PANTHER" id="PTHR30040">
    <property type="entry name" value="THIAMINE BIOSYNTHESIS LIPOPROTEIN APBE"/>
    <property type="match status" value="1"/>
</dbReference>
<dbReference type="InterPro" id="IPR024932">
    <property type="entry name" value="ApbE"/>
</dbReference>
<sequence>MNTSLAQPVRRSAPMMGSVASIHVHDDAPGDLVDVVIAEVFAELEQYEAMFSTFRMSSEISRINRSELHLLDASREVIDVLDACFFLEGASDGAFSARRNDGSLDPAGFVKGWAVERASRHFDAAGLKYWYVSLGGDMQMGDPPPNGDVRDGWQVGIADPLHPGEVVAALAMQRGAVATSGSAERGRHIIDQSSGVSNEYWSSITVTGPSLTWADAFATTAFVIGEEGLTWVHRFEGYAAMGVRPDGTLVTVQR</sequence>
<dbReference type="Pfam" id="PF02424">
    <property type="entry name" value="ApbE"/>
    <property type="match status" value="2"/>
</dbReference>
<name>A0A6J6RAG6_9ZZZZ</name>
<dbReference type="Gene3D" id="3.10.520.10">
    <property type="entry name" value="ApbE-like domains"/>
    <property type="match status" value="2"/>
</dbReference>
<proteinExistence type="predicted"/>
<evidence type="ECO:0000256" key="4">
    <source>
        <dbReference type="ARBA" id="ARBA00022630"/>
    </source>
</evidence>
<keyword evidence="6" id="KW-0479">Metal-binding</keyword>
<keyword evidence="8" id="KW-0460">Magnesium</keyword>
<evidence type="ECO:0000256" key="1">
    <source>
        <dbReference type="ARBA" id="ARBA00001946"/>
    </source>
</evidence>
<evidence type="ECO:0000313" key="11">
    <source>
        <dbReference type="EMBL" id="CAB4720142.1"/>
    </source>
</evidence>
<keyword evidence="5" id="KW-0808">Transferase</keyword>
<dbReference type="AlphaFoldDB" id="A0A6J6RAG6"/>
<gene>
    <name evidence="11" type="ORF">UFOPK2658_00962</name>
</gene>
<evidence type="ECO:0000256" key="3">
    <source>
        <dbReference type="ARBA" id="ARBA00016337"/>
    </source>
</evidence>
<dbReference type="EC" id="2.7.1.180" evidence="2"/>
<comment type="catalytic activity">
    <reaction evidence="10">
        <text>L-threonyl-[protein] + FAD = FMN-L-threonyl-[protein] + AMP + H(+)</text>
        <dbReference type="Rhea" id="RHEA:36847"/>
        <dbReference type="Rhea" id="RHEA-COMP:11060"/>
        <dbReference type="Rhea" id="RHEA-COMP:11061"/>
        <dbReference type="ChEBI" id="CHEBI:15378"/>
        <dbReference type="ChEBI" id="CHEBI:30013"/>
        <dbReference type="ChEBI" id="CHEBI:57692"/>
        <dbReference type="ChEBI" id="CHEBI:74257"/>
        <dbReference type="ChEBI" id="CHEBI:456215"/>
        <dbReference type="EC" id="2.7.1.180"/>
    </reaction>
</comment>
<comment type="cofactor">
    <cofactor evidence="1">
        <name>Mg(2+)</name>
        <dbReference type="ChEBI" id="CHEBI:18420"/>
    </cofactor>
</comment>